<evidence type="ECO:0000313" key="3">
    <source>
        <dbReference type="Proteomes" id="UP000032141"/>
    </source>
</evidence>
<dbReference type="PANTHER" id="PTHR43689:SF35">
    <property type="entry name" value="LYSOPHOSPHOLIPASE BODYGUARD 5-RELATED"/>
    <property type="match status" value="1"/>
</dbReference>
<organism evidence="2 3">
    <name type="scientific">Brassica oleracea var. oleracea</name>
    <dbReference type="NCBI Taxonomy" id="109376"/>
    <lineage>
        <taxon>Eukaryota</taxon>
        <taxon>Viridiplantae</taxon>
        <taxon>Streptophyta</taxon>
        <taxon>Embryophyta</taxon>
        <taxon>Tracheophyta</taxon>
        <taxon>Spermatophyta</taxon>
        <taxon>Magnoliopsida</taxon>
        <taxon>eudicotyledons</taxon>
        <taxon>Gunneridae</taxon>
        <taxon>Pentapetalae</taxon>
        <taxon>rosids</taxon>
        <taxon>malvids</taxon>
        <taxon>Brassicales</taxon>
        <taxon>Brassicaceae</taxon>
        <taxon>Brassiceae</taxon>
        <taxon>Brassica</taxon>
    </lineage>
</organism>
<dbReference type="EnsemblPlants" id="Bo2g013880.1">
    <property type="protein sequence ID" value="Bo2g013880.1"/>
    <property type="gene ID" value="Bo2g013880"/>
</dbReference>
<accession>A0A0D3AJK5</accession>
<sequence length="371" mass="41119">MMIASSFPKKCISVINGAPTWTVFFLLDILDDFLCVTINTCPRLFTGGETFFDKPVFSGLRDNSLRSQRKSAVFTFLRSFLFPAREVANRWSDCGCKSCVSWTNTDKLNVIVKQPSISQDVLMSNKPVQNVIFIHGLLASSSYWTNTVFEYLPETTEKTNYRYFAVDLLGFGDSPKPRDCRYSLKEHVEMIEKSVISPNNLTSFHVVAHSMGCIIAVALAAKLSGSVKSVALVAPPYFADSKGGASCDALNVIAEKKLWPLTSFFSAMKIPTAITELTKHTHQSVWHSMHNVICGGAKFTDKHIGMLINSGVKINVIHGDKDDVVPIDCLWNMKAKFPAVEVEVIAGTDHSSVIMSRREVFIAKLVCLWAA</sequence>
<feature type="domain" description="AB hydrolase-1" evidence="1">
    <location>
        <begin position="131"/>
        <end position="235"/>
    </location>
</feature>
<dbReference type="Gene3D" id="3.40.50.1820">
    <property type="entry name" value="alpha/beta hydrolase"/>
    <property type="match status" value="1"/>
</dbReference>
<dbReference type="HOGENOM" id="CLU_051935_0_0_1"/>
<dbReference type="STRING" id="109376.A0A0D3AJK5"/>
<evidence type="ECO:0000313" key="2">
    <source>
        <dbReference type="EnsemblPlants" id="Bo2g013880.1"/>
    </source>
</evidence>
<dbReference type="eggNOG" id="KOG1454">
    <property type="taxonomic scope" value="Eukaryota"/>
</dbReference>
<dbReference type="PRINTS" id="PR00111">
    <property type="entry name" value="ABHYDROLASE"/>
</dbReference>
<dbReference type="Gramene" id="Bo2g013880.1">
    <property type="protein sequence ID" value="Bo2g013880.1"/>
    <property type="gene ID" value="Bo2g013880"/>
</dbReference>
<dbReference type="AlphaFoldDB" id="A0A0D3AJK5"/>
<dbReference type="InterPro" id="IPR000073">
    <property type="entry name" value="AB_hydrolase_1"/>
</dbReference>
<protein>
    <recommendedName>
        <fullName evidence="1">AB hydrolase-1 domain-containing protein</fullName>
    </recommendedName>
</protein>
<reference evidence="2" key="2">
    <citation type="submission" date="2015-03" db="UniProtKB">
        <authorList>
            <consortium name="EnsemblPlants"/>
        </authorList>
    </citation>
    <scope>IDENTIFICATION</scope>
</reference>
<dbReference type="PANTHER" id="PTHR43689">
    <property type="entry name" value="HYDROLASE"/>
    <property type="match status" value="1"/>
</dbReference>
<name>A0A0D3AJK5_BRAOL</name>
<dbReference type="InterPro" id="IPR029058">
    <property type="entry name" value="AB_hydrolase_fold"/>
</dbReference>
<dbReference type="Pfam" id="PF00561">
    <property type="entry name" value="Abhydrolase_1"/>
    <property type="match status" value="1"/>
</dbReference>
<dbReference type="SUPFAM" id="SSF53474">
    <property type="entry name" value="alpha/beta-Hydrolases"/>
    <property type="match status" value="1"/>
</dbReference>
<keyword evidence="3" id="KW-1185">Reference proteome</keyword>
<dbReference type="Proteomes" id="UP000032141">
    <property type="component" value="Chromosome C2"/>
</dbReference>
<evidence type="ECO:0000259" key="1">
    <source>
        <dbReference type="Pfam" id="PF00561"/>
    </source>
</evidence>
<proteinExistence type="predicted"/>
<reference evidence="2 3" key="1">
    <citation type="journal article" date="2014" name="Genome Biol.">
        <title>Transcriptome and methylome profiling reveals relics of genome dominance in the mesopolyploid Brassica oleracea.</title>
        <authorList>
            <person name="Parkin I.A."/>
            <person name="Koh C."/>
            <person name="Tang H."/>
            <person name="Robinson S.J."/>
            <person name="Kagale S."/>
            <person name="Clarke W.E."/>
            <person name="Town C.D."/>
            <person name="Nixon J."/>
            <person name="Krishnakumar V."/>
            <person name="Bidwell S.L."/>
            <person name="Denoeud F."/>
            <person name="Belcram H."/>
            <person name="Links M.G."/>
            <person name="Just J."/>
            <person name="Clarke C."/>
            <person name="Bender T."/>
            <person name="Huebert T."/>
            <person name="Mason A.S."/>
            <person name="Pires J.C."/>
            <person name="Barker G."/>
            <person name="Moore J."/>
            <person name="Walley P.G."/>
            <person name="Manoli S."/>
            <person name="Batley J."/>
            <person name="Edwards D."/>
            <person name="Nelson M.N."/>
            <person name="Wang X."/>
            <person name="Paterson A.H."/>
            <person name="King G."/>
            <person name="Bancroft I."/>
            <person name="Chalhoub B."/>
            <person name="Sharpe A.G."/>
        </authorList>
    </citation>
    <scope>NUCLEOTIDE SEQUENCE</scope>
    <source>
        <strain evidence="2 3">cv. TO1000</strain>
    </source>
</reference>